<dbReference type="Gene3D" id="2.60.120.10">
    <property type="entry name" value="Jelly Rolls"/>
    <property type="match status" value="1"/>
</dbReference>
<dbReference type="PANTHER" id="PTHR40112">
    <property type="entry name" value="H2HPP ISOMERASE"/>
    <property type="match status" value="1"/>
</dbReference>
<gene>
    <name evidence="3" type="ORF">GCM10009422_29580</name>
</gene>
<dbReference type="Pfam" id="PF07883">
    <property type="entry name" value="Cupin_2"/>
    <property type="match status" value="1"/>
</dbReference>
<dbReference type="InterPro" id="IPR011051">
    <property type="entry name" value="RmlC_Cupin_sf"/>
</dbReference>
<evidence type="ECO:0000259" key="2">
    <source>
        <dbReference type="Pfam" id="PF07883"/>
    </source>
</evidence>
<dbReference type="Proteomes" id="UP001501352">
    <property type="component" value="Unassembled WGS sequence"/>
</dbReference>
<reference evidence="3 4" key="1">
    <citation type="journal article" date="2019" name="Int. J. Syst. Evol. Microbiol.">
        <title>The Global Catalogue of Microorganisms (GCM) 10K type strain sequencing project: providing services to taxonomists for standard genome sequencing and annotation.</title>
        <authorList>
            <consortium name="The Broad Institute Genomics Platform"/>
            <consortium name="The Broad Institute Genome Sequencing Center for Infectious Disease"/>
            <person name="Wu L."/>
            <person name="Ma J."/>
        </authorList>
    </citation>
    <scope>NUCLEOTIDE SEQUENCE [LARGE SCALE GENOMIC DNA]</scope>
    <source>
        <strain evidence="3 4">JCM 12928</strain>
    </source>
</reference>
<organism evidence="3 4">
    <name type="scientific">Brevundimonas kwangchunensis</name>
    <dbReference type="NCBI Taxonomy" id="322163"/>
    <lineage>
        <taxon>Bacteria</taxon>
        <taxon>Pseudomonadati</taxon>
        <taxon>Pseudomonadota</taxon>
        <taxon>Alphaproteobacteria</taxon>
        <taxon>Caulobacterales</taxon>
        <taxon>Caulobacteraceae</taxon>
        <taxon>Brevundimonas</taxon>
    </lineage>
</organism>
<feature type="domain" description="Cupin type-2" evidence="2">
    <location>
        <begin position="59"/>
        <end position="117"/>
    </location>
</feature>
<evidence type="ECO:0000313" key="4">
    <source>
        <dbReference type="Proteomes" id="UP001501352"/>
    </source>
</evidence>
<proteinExistence type="predicted"/>
<dbReference type="InterPro" id="IPR052535">
    <property type="entry name" value="Bacilysin_H2HPP_isomerase"/>
</dbReference>
<name>A0ABN1H6F9_9CAUL</name>
<evidence type="ECO:0000313" key="3">
    <source>
        <dbReference type="EMBL" id="GAA0630135.1"/>
    </source>
</evidence>
<accession>A0ABN1H6F9</accession>
<sequence length="136" mass="14730">MARRDFDPASVTPDGRPAGMARLFDPAKDGPWRGSLPGQTFGSGVTVLAYGTDEIGVGPRLHVHPYDETFIVVEGRARFFVGDQTLEAGQGEVVFGPAGVPHRFENLGPGRLQTIDIHHSPEWIQTDLDQVDVPPS</sequence>
<evidence type="ECO:0000256" key="1">
    <source>
        <dbReference type="SAM" id="MobiDB-lite"/>
    </source>
</evidence>
<dbReference type="SUPFAM" id="SSF51182">
    <property type="entry name" value="RmlC-like cupins"/>
    <property type="match status" value="1"/>
</dbReference>
<dbReference type="InterPro" id="IPR013096">
    <property type="entry name" value="Cupin_2"/>
</dbReference>
<dbReference type="PANTHER" id="PTHR40112:SF1">
    <property type="entry name" value="H2HPP ISOMERASE"/>
    <property type="match status" value="1"/>
</dbReference>
<comment type="caution">
    <text evidence="3">The sequence shown here is derived from an EMBL/GenBank/DDBJ whole genome shotgun (WGS) entry which is preliminary data.</text>
</comment>
<dbReference type="EMBL" id="BAAAGA010000009">
    <property type="protein sequence ID" value="GAA0630135.1"/>
    <property type="molecule type" value="Genomic_DNA"/>
</dbReference>
<protein>
    <submittedName>
        <fullName evidence="3">Cupin domain-containing protein</fullName>
    </submittedName>
</protein>
<dbReference type="RefSeq" id="WP_343794778.1">
    <property type="nucleotide sequence ID" value="NZ_BAAAGA010000009.1"/>
</dbReference>
<feature type="region of interest" description="Disordered" evidence="1">
    <location>
        <begin position="1"/>
        <end position="20"/>
    </location>
</feature>
<dbReference type="InterPro" id="IPR014710">
    <property type="entry name" value="RmlC-like_jellyroll"/>
</dbReference>
<keyword evidence="4" id="KW-1185">Reference proteome</keyword>